<dbReference type="PANTHER" id="PTHR21505:SF8">
    <property type="entry name" value="DPT-YFP REPRESSOR BY OVEREXPRESSION, ISOFORM D-RELATED"/>
    <property type="match status" value="1"/>
</dbReference>
<reference evidence="3" key="2">
    <citation type="submission" date="2023-03" db="EMBL/GenBank/DDBJ databases">
        <authorList>
            <person name="Inwood S.N."/>
            <person name="Skelly J.G."/>
            <person name="Guhlin J."/>
            <person name="Harrop T.W.R."/>
            <person name="Goldson S.G."/>
            <person name="Dearden P.K."/>
        </authorList>
    </citation>
    <scope>NUCLEOTIDE SEQUENCE</scope>
    <source>
        <strain evidence="3">Irish</strain>
        <tissue evidence="3">Whole body</tissue>
    </source>
</reference>
<dbReference type="EMBL" id="JAQQBS010000001">
    <property type="protein sequence ID" value="KAK0175824.1"/>
    <property type="molecule type" value="Genomic_DNA"/>
</dbReference>
<protein>
    <recommendedName>
        <fullName evidence="2">MADF domain-containing protein</fullName>
    </recommendedName>
</protein>
<dbReference type="Pfam" id="PF10545">
    <property type="entry name" value="MADF_DNA_bdg"/>
    <property type="match status" value="1"/>
</dbReference>
<accession>A0AA39KW09</accession>
<dbReference type="PROSITE" id="PS51029">
    <property type="entry name" value="MADF"/>
    <property type="match status" value="1"/>
</dbReference>
<gene>
    <name evidence="3" type="ORF">PV328_000026</name>
</gene>
<sequence>MSKKEKEFMVQFIELYRSFSCLWKVKSKEYSDRNAKSQAYDILIEKMRTVEESANRDTVVKKINSLRTTYRKELKKVLSSEKSGAGADDIYVPHLWYFDLLSFLRDQETPRTTVSNMDDDNESQNSGTHELQFEVDNSSQPATPHSVISDPATPHSVISEPATPHSVTSEPFIPRRISQPSSRAAKRRNDKCDEVLDVIKKRFTTPSNVDDKFTLIGKAWACKLRDLSEEQAIHAEKRINDIFYEAQLGTLNRHCTPHIQQQQHAYLQPIYNEQIQPSLHPGSSYHQIMPLSQTGPSSQHHIQSRSLQTSIYQHTQSAHTDQPPEQADNNSQTVSQYLCNFNPTN</sequence>
<dbReference type="Proteomes" id="UP001168990">
    <property type="component" value="Unassembled WGS sequence"/>
</dbReference>
<dbReference type="InterPro" id="IPR006578">
    <property type="entry name" value="MADF-dom"/>
</dbReference>
<keyword evidence="4" id="KW-1185">Reference proteome</keyword>
<feature type="domain" description="MADF" evidence="2">
    <location>
        <begin position="11"/>
        <end position="109"/>
    </location>
</feature>
<proteinExistence type="predicted"/>
<dbReference type="SMART" id="SM00595">
    <property type="entry name" value="MADF"/>
    <property type="match status" value="1"/>
</dbReference>
<evidence type="ECO:0000313" key="3">
    <source>
        <dbReference type="EMBL" id="KAK0175824.1"/>
    </source>
</evidence>
<comment type="caution">
    <text evidence="3">The sequence shown here is derived from an EMBL/GenBank/DDBJ whole genome shotgun (WGS) entry which is preliminary data.</text>
</comment>
<feature type="compositionally biased region" description="Polar residues" evidence="1">
    <location>
        <begin position="284"/>
        <end position="320"/>
    </location>
</feature>
<organism evidence="3 4">
    <name type="scientific">Microctonus aethiopoides</name>
    <dbReference type="NCBI Taxonomy" id="144406"/>
    <lineage>
        <taxon>Eukaryota</taxon>
        <taxon>Metazoa</taxon>
        <taxon>Ecdysozoa</taxon>
        <taxon>Arthropoda</taxon>
        <taxon>Hexapoda</taxon>
        <taxon>Insecta</taxon>
        <taxon>Pterygota</taxon>
        <taxon>Neoptera</taxon>
        <taxon>Endopterygota</taxon>
        <taxon>Hymenoptera</taxon>
        <taxon>Apocrita</taxon>
        <taxon>Ichneumonoidea</taxon>
        <taxon>Braconidae</taxon>
        <taxon>Euphorinae</taxon>
        <taxon>Microctonus</taxon>
    </lineage>
</organism>
<name>A0AA39KW09_9HYME</name>
<feature type="region of interest" description="Disordered" evidence="1">
    <location>
        <begin position="277"/>
        <end position="331"/>
    </location>
</feature>
<evidence type="ECO:0000259" key="2">
    <source>
        <dbReference type="PROSITE" id="PS51029"/>
    </source>
</evidence>
<evidence type="ECO:0000256" key="1">
    <source>
        <dbReference type="SAM" id="MobiDB-lite"/>
    </source>
</evidence>
<dbReference type="AlphaFoldDB" id="A0AA39KW09"/>
<reference evidence="3" key="1">
    <citation type="journal article" date="2023" name="bioRxiv">
        <title>Scaffold-level genome assemblies of two parasitoid biocontrol wasps reveal the parthenogenesis mechanism and an associated novel virus.</title>
        <authorList>
            <person name="Inwood S."/>
            <person name="Skelly J."/>
            <person name="Guhlin J."/>
            <person name="Harrop T."/>
            <person name="Goldson S."/>
            <person name="Dearden P."/>
        </authorList>
    </citation>
    <scope>NUCLEOTIDE SEQUENCE</scope>
    <source>
        <strain evidence="3">Irish</strain>
        <tissue evidence="3">Whole body</tissue>
    </source>
</reference>
<evidence type="ECO:0000313" key="4">
    <source>
        <dbReference type="Proteomes" id="UP001168990"/>
    </source>
</evidence>
<dbReference type="PANTHER" id="PTHR21505">
    <property type="entry name" value="MADF DOMAIN-CONTAINING PROTEIN-RELATED"/>
    <property type="match status" value="1"/>
</dbReference>